<comment type="caution">
    <text evidence="2">The sequence shown here is derived from an EMBL/GenBank/DDBJ whole genome shotgun (WGS) entry which is preliminary data.</text>
</comment>
<feature type="transmembrane region" description="Helical" evidence="1">
    <location>
        <begin position="55"/>
        <end position="72"/>
    </location>
</feature>
<gene>
    <name evidence="2" type="ORF">DI536_21220</name>
</gene>
<keyword evidence="1" id="KW-1133">Transmembrane helix</keyword>
<evidence type="ECO:0000313" key="2">
    <source>
        <dbReference type="EMBL" id="PZR09857.1"/>
    </source>
</evidence>
<organism evidence="2 3">
    <name type="scientific">Archangium gephyra</name>
    <dbReference type="NCBI Taxonomy" id="48"/>
    <lineage>
        <taxon>Bacteria</taxon>
        <taxon>Pseudomonadati</taxon>
        <taxon>Myxococcota</taxon>
        <taxon>Myxococcia</taxon>
        <taxon>Myxococcales</taxon>
        <taxon>Cystobacterineae</taxon>
        <taxon>Archangiaceae</taxon>
        <taxon>Archangium</taxon>
    </lineage>
</organism>
<reference evidence="2 3" key="1">
    <citation type="submission" date="2017-08" db="EMBL/GenBank/DDBJ databases">
        <title>Infants hospitalized years apart are colonized by the same room-sourced microbial strains.</title>
        <authorList>
            <person name="Brooks B."/>
            <person name="Olm M.R."/>
            <person name="Firek B.A."/>
            <person name="Baker R."/>
            <person name="Thomas B.C."/>
            <person name="Morowitz M.J."/>
            <person name="Banfield J.F."/>
        </authorList>
    </citation>
    <scope>NUCLEOTIDE SEQUENCE [LARGE SCALE GENOMIC DNA]</scope>
    <source>
        <strain evidence="2">S2_003_000_R2_14</strain>
    </source>
</reference>
<keyword evidence="1" id="KW-0812">Transmembrane</keyword>
<name>A0A2W5T7H5_9BACT</name>
<accession>A0A2W5T7H5</accession>
<evidence type="ECO:0000256" key="1">
    <source>
        <dbReference type="SAM" id="Phobius"/>
    </source>
</evidence>
<evidence type="ECO:0000313" key="3">
    <source>
        <dbReference type="Proteomes" id="UP000249061"/>
    </source>
</evidence>
<sequence length="75" mass="8567">MNGRELATLRSVQTPEQARDELAAARERLALKLEKVEKSLEPLTDWREMVRRKPWVAVGGAFVAGYVLAKLFSRR</sequence>
<dbReference type="EMBL" id="QFQP01000019">
    <property type="protein sequence ID" value="PZR09857.1"/>
    <property type="molecule type" value="Genomic_DNA"/>
</dbReference>
<proteinExistence type="predicted"/>
<keyword evidence="1" id="KW-0472">Membrane</keyword>
<dbReference type="Proteomes" id="UP000249061">
    <property type="component" value="Unassembled WGS sequence"/>
</dbReference>
<protein>
    <recommendedName>
        <fullName evidence="4">DUF3618 domain-containing protein</fullName>
    </recommendedName>
</protein>
<dbReference type="AlphaFoldDB" id="A0A2W5T7H5"/>
<evidence type="ECO:0008006" key="4">
    <source>
        <dbReference type="Google" id="ProtNLM"/>
    </source>
</evidence>